<name>A0A9E6ZV87_9HYPH</name>
<evidence type="ECO:0000256" key="1">
    <source>
        <dbReference type="SAM" id="MobiDB-lite"/>
    </source>
</evidence>
<protein>
    <submittedName>
        <fullName evidence="2">Uncharacterized protein</fullName>
    </submittedName>
</protein>
<dbReference type="Proteomes" id="UP000831684">
    <property type="component" value="Chromosome"/>
</dbReference>
<dbReference type="RefSeq" id="WP_244450043.1">
    <property type="nucleotide sequence ID" value="NZ_CP083239.1"/>
</dbReference>
<feature type="region of interest" description="Disordered" evidence="1">
    <location>
        <begin position="30"/>
        <end position="59"/>
    </location>
</feature>
<reference evidence="2" key="1">
    <citation type="submission" date="2021-09" db="EMBL/GenBank/DDBJ databases">
        <title>Network and meta-omics reveal the key degrader and cooperation patterns in an efficient 1,4-dioxane-degrading microbial community.</title>
        <authorList>
            <person name="Dai C."/>
        </authorList>
    </citation>
    <scope>NUCLEOTIDE SEQUENCE</scope>
    <source>
        <strain evidence="2">ZM13</strain>
    </source>
</reference>
<dbReference type="EMBL" id="CP083239">
    <property type="protein sequence ID" value="UOK72344.1"/>
    <property type="molecule type" value="Genomic_DNA"/>
</dbReference>
<proteinExistence type="predicted"/>
<gene>
    <name evidence="2" type="ORF">K9D25_06480</name>
</gene>
<organism evidence="2 3">
    <name type="scientific">Ancylobacter polymorphus</name>
    <dbReference type="NCBI Taxonomy" id="223390"/>
    <lineage>
        <taxon>Bacteria</taxon>
        <taxon>Pseudomonadati</taxon>
        <taxon>Pseudomonadota</taxon>
        <taxon>Alphaproteobacteria</taxon>
        <taxon>Hyphomicrobiales</taxon>
        <taxon>Xanthobacteraceae</taxon>
        <taxon>Ancylobacter</taxon>
    </lineage>
</organism>
<accession>A0A9E6ZV87</accession>
<evidence type="ECO:0000313" key="3">
    <source>
        <dbReference type="Proteomes" id="UP000831684"/>
    </source>
</evidence>
<feature type="compositionally biased region" description="Basic and acidic residues" evidence="1">
    <location>
        <begin position="30"/>
        <end position="40"/>
    </location>
</feature>
<dbReference type="AlphaFoldDB" id="A0A9E6ZV87"/>
<sequence length="59" mass="6369">MLLLLILLRDFVGEAPGLLSKLGLGMEQRGLSRDPARDSMADNCAKGGEKRSDNGGLRR</sequence>
<evidence type="ECO:0000313" key="2">
    <source>
        <dbReference type="EMBL" id="UOK72344.1"/>
    </source>
</evidence>
<dbReference type="KEGG" id="apol:K9D25_06480"/>